<dbReference type="PANTHER" id="PTHR11851">
    <property type="entry name" value="METALLOPROTEASE"/>
    <property type="match status" value="1"/>
</dbReference>
<protein>
    <submittedName>
        <fullName evidence="5">Zinc protease</fullName>
    </submittedName>
</protein>
<dbReference type="EMBL" id="MIJE01000001">
    <property type="protein sequence ID" value="OEF98656.1"/>
    <property type="molecule type" value="Genomic_DNA"/>
</dbReference>
<feature type="domain" description="Peptidase M16 N-terminal" evidence="3">
    <location>
        <begin position="12"/>
        <end position="159"/>
    </location>
</feature>
<dbReference type="GO" id="GO:0046872">
    <property type="term" value="F:metal ion binding"/>
    <property type="evidence" value="ECO:0007669"/>
    <property type="project" value="InterPro"/>
</dbReference>
<keyword evidence="5" id="KW-0645">Protease</keyword>
<dbReference type="SUPFAM" id="SSF63411">
    <property type="entry name" value="LuxS/MPP-like metallohydrolase"/>
    <property type="match status" value="2"/>
</dbReference>
<accession>A0A1E5G655</accession>
<sequence>MIEKKTLENGVRIVVEKIPTVRSVSLGIWIGAGSRHEAKGNNGISHFIEHMMFKGTEKLTAKQIAETFDSIGGQINALTSKEYTCYYAKVIDDHFDLAIEVLADMFFNSKFDEADIDKERGVVLEELSMYEDTPDDLVHDLIGQASFGEHPLGSTILGTREVLHNLNREMIVNYISENYTANNIVITIAGNVNDSVFEKVASLFSSLKGERPKPSKNEISLLKNKVVLNKKTEQAHICLANNGYAVGDKSMYTLAIINNILGGSMSSRLFQEIREQRGLAYSVYSYHSAFYDNGMYVSYLGTSPKHVKEAIEVITSIYKDLHNNGISKEELNKAKEQLKGMLMLSLESTTSRMNRLGKNELLLEKQIDLDETIAKINEVTLEHAKDVCNQVFKDKSTIAAIGPFDDIDYN</sequence>
<dbReference type="OrthoDB" id="9811314at2"/>
<dbReference type="GO" id="GO:0006508">
    <property type="term" value="P:proteolysis"/>
    <property type="evidence" value="ECO:0007669"/>
    <property type="project" value="UniProtKB-KW"/>
</dbReference>
<keyword evidence="6" id="KW-1185">Reference proteome</keyword>
<dbReference type="Pfam" id="PF05193">
    <property type="entry name" value="Peptidase_M16_C"/>
    <property type="match status" value="1"/>
</dbReference>
<dbReference type="RefSeq" id="WP_069642148.1">
    <property type="nucleotide sequence ID" value="NZ_MIJE01000001.1"/>
</dbReference>
<dbReference type="InterPro" id="IPR011765">
    <property type="entry name" value="Pept_M16_N"/>
</dbReference>
<dbReference type="Gene3D" id="3.30.830.10">
    <property type="entry name" value="Metalloenzyme, LuxS/M16 peptidase-like"/>
    <property type="match status" value="2"/>
</dbReference>
<dbReference type="Pfam" id="PF00675">
    <property type="entry name" value="Peptidase_M16"/>
    <property type="match status" value="1"/>
</dbReference>
<dbReference type="STRING" id="766136.BHF68_03065"/>
<evidence type="ECO:0000259" key="4">
    <source>
        <dbReference type="Pfam" id="PF05193"/>
    </source>
</evidence>
<dbReference type="AlphaFoldDB" id="A0A1E5G655"/>
<keyword evidence="5" id="KW-0378">Hydrolase</keyword>
<gene>
    <name evidence="5" type="ORF">BHF68_03065</name>
</gene>
<dbReference type="InterPro" id="IPR011249">
    <property type="entry name" value="Metalloenz_LuxS/M16"/>
</dbReference>
<dbReference type="PROSITE" id="PS00143">
    <property type="entry name" value="INSULINASE"/>
    <property type="match status" value="1"/>
</dbReference>
<dbReference type="InterPro" id="IPR050361">
    <property type="entry name" value="MPP/UQCRC_Complex"/>
</dbReference>
<evidence type="ECO:0000256" key="1">
    <source>
        <dbReference type="ARBA" id="ARBA00007261"/>
    </source>
</evidence>
<dbReference type="Proteomes" id="UP000094296">
    <property type="component" value="Unassembled WGS sequence"/>
</dbReference>
<dbReference type="FunFam" id="3.30.830.10:FF:000008">
    <property type="entry name" value="Mitochondrial-processing peptidase subunit beta"/>
    <property type="match status" value="1"/>
</dbReference>
<evidence type="ECO:0000313" key="6">
    <source>
        <dbReference type="Proteomes" id="UP000094296"/>
    </source>
</evidence>
<comment type="similarity">
    <text evidence="1 2">Belongs to the peptidase M16 family.</text>
</comment>
<evidence type="ECO:0000259" key="3">
    <source>
        <dbReference type="Pfam" id="PF00675"/>
    </source>
</evidence>
<comment type="caution">
    <text evidence="5">The sequence shown here is derived from an EMBL/GenBank/DDBJ whole genome shotgun (WGS) entry which is preliminary data.</text>
</comment>
<organism evidence="5 6">
    <name type="scientific">Desulfuribacillus alkaliarsenatis</name>
    <dbReference type="NCBI Taxonomy" id="766136"/>
    <lineage>
        <taxon>Bacteria</taxon>
        <taxon>Bacillati</taxon>
        <taxon>Bacillota</taxon>
        <taxon>Desulfuribacillia</taxon>
        <taxon>Desulfuribacillales</taxon>
        <taxon>Desulfuribacillaceae</taxon>
        <taxon>Desulfuribacillus</taxon>
    </lineage>
</organism>
<dbReference type="GO" id="GO:0004222">
    <property type="term" value="F:metalloendopeptidase activity"/>
    <property type="evidence" value="ECO:0007669"/>
    <property type="project" value="InterPro"/>
</dbReference>
<proteinExistence type="inferred from homology"/>
<evidence type="ECO:0000256" key="2">
    <source>
        <dbReference type="RuleBase" id="RU004447"/>
    </source>
</evidence>
<evidence type="ECO:0000313" key="5">
    <source>
        <dbReference type="EMBL" id="OEF98656.1"/>
    </source>
</evidence>
<reference evidence="5 6" key="1">
    <citation type="submission" date="2016-09" db="EMBL/GenBank/DDBJ databases">
        <title>Draft genome sequence for the type strain of Desulfuribacillus alkaliarsenatis AHT28, an obligately anaerobic, sulfidogenic bacterium isolated from Russian soda lake sediments.</title>
        <authorList>
            <person name="Abin C.A."/>
            <person name="Hollibaugh J.T."/>
        </authorList>
    </citation>
    <scope>NUCLEOTIDE SEQUENCE [LARGE SCALE GENOMIC DNA]</scope>
    <source>
        <strain evidence="5 6">AHT28</strain>
    </source>
</reference>
<dbReference type="PANTHER" id="PTHR11851:SF49">
    <property type="entry name" value="MITOCHONDRIAL-PROCESSING PEPTIDASE SUBUNIT ALPHA"/>
    <property type="match status" value="1"/>
</dbReference>
<dbReference type="InterPro" id="IPR007863">
    <property type="entry name" value="Peptidase_M16_C"/>
</dbReference>
<feature type="domain" description="Peptidase M16 C-terminal" evidence="4">
    <location>
        <begin position="165"/>
        <end position="338"/>
    </location>
</feature>
<dbReference type="InterPro" id="IPR001431">
    <property type="entry name" value="Pept_M16_Zn_BS"/>
</dbReference>
<name>A0A1E5G655_9FIRM</name>